<proteinExistence type="predicted"/>
<sequence length="155" mass="17824">MLIEEDSTLLQHRLRSAKSSSISNLLHEMIDDIDADVGKLNEAMEISPTTCCSLNEMEKLKLLKNDIIHRAIFTNCKKIGNLDTAIQNAQSRFSLKNRFMYSTLEGQKIVLDAIETRQLHIIKHAIYIKQYRLAPQSKSNDNPQHQQISLNYLQK</sequence>
<protein>
    <submittedName>
        <fullName evidence="1">Uncharacterized protein</fullName>
    </submittedName>
</protein>
<reference evidence="1" key="1">
    <citation type="submission" date="2021-02" db="EMBL/GenBank/DDBJ databases">
        <authorList>
            <person name="Nowell W R."/>
        </authorList>
    </citation>
    <scope>NUCLEOTIDE SEQUENCE</scope>
</reference>
<dbReference type="EMBL" id="CAJNOR010004809">
    <property type="protein sequence ID" value="CAF1528689.1"/>
    <property type="molecule type" value="Genomic_DNA"/>
</dbReference>
<evidence type="ECO:0000313" key="3">
    <source>
        <dbReference type="Proteomes" id="UP000663828"/>
    </source>
</evidence>
<evidence type="ECO:0000313" key="4">
    <source>
        <dbReference type="Proteomes" id="UP000663852"/>
    </source>
</evidence>
<accession>A0A814MM40</accession>
<comment type="caution">
    <text evidence="1">The sequence shown here is derived from an EMBL/GenBank/DDBJ whole genome shotgun (WGS) entry which is preliminary data.</text>
</comment>
<organism evidence="1 4">
    <name type="scientific">Adineta ricciae</name>
    <name type="common">Rotifer</name>
    <dbReference type="NCBI Taxonomy" id="249248"/>
    <lineage>
        <taxon>Eukaryota</taxon>
        <taxon>Metazoa</taxon>
        <taxon>Spiralia</taxon>
        <taxon>Gnathifera</taxon>
        <taxon>Rotifera</taxon>
        <taxon>Eurotatoria</taxon>
        <taxon>Bdelloidea</taxon>
        <taxon>Adinetida</taxon>
        <taxon>Adinetidae</taxon>
        <taxon>Adineta</taxon>
    </lineage>
</organism>
<gene>
    <name evidence="1" type="ORF">EDS130_LOCUS18906</name>
    <name evidence="2" type="ORF">XAT740_LOCUS41300</name>
</gene>
<keyword evidence="3" id="KW-1185">Reference proteome</keyword>
<dbReference type="Proteomes" id="UP000663852">
    <property type="component" value="Unassembled WGS sequence"/>
</dbReference>
<dbReference type="AlphaFoldDB" id="A0A814MM40"/>
<dbReference type="EMBL" id="CAJNOJ010000089">
    <property type="protein sequence ID" value="CAF1079912.1"/>
    <property type="molecule type" value="Genomic_DNA"/>
</dbReference>
<evidence type="ECO:0000313" key="2">
    <source>
        <dbReference type="EMBL" id="CAF1528689.1"/>
    </source>
</evidence>
<evidence type="ECO:0000313" key="1">
    <source>
        <dbReference type="EMBL" id="CAF1079912.1"/>
    </source>
</evidence>
<dbReference type="Proteomes" id="UP000663828">
    <property type="component" value="Unassembled WGS sequence"/>
</dbReference>
<name>A0A814MM40_ADIRI</name>